<evidence type="ECO:0000256" key="1">
    <source>
        <dbReference type="SAM" id="Phobius"/>
    </source>
</evidence>
<feature type="transmembrane region" description="Helical" evidence="1">
    <location>
        <begin position="53"/>
        <end position="76"/>
    </location>
</feature>
<protein>
    <submittedName>
        <fullName evidence="2">SdpI family protein</fullName>
    </submittedName>
</protein>
<dbReference type="EMBL" id="QWDN01000009">
    <property type="protein sequence ID" value="TEB42358.1"/>
    <property type="molecule type" value="Genomic_DNA"/>
</dbReference>
<dbReference type="InterPro" id="IPR025962">
    <property type="entry name" value="SdpI/YhfL"/>
</dbReference>
<keyword evidence="1" id="KW-1133">Transmembrane helix</keyword>
<reference evidence="2 3" key="1">
    <citation type="journal article" date="2018" name="Syst. Appl. Microbiol.">
        <title>Flavobacterium circumlabens sp. nov. and Flavobacterium cupreum sp. nov., two psychrotrophic species isolated from Antarctic environmental samples.</title>
        <authorList>
            <person name="Kralova S."/>
            <person name="Busse H.J."/>
            <person name="Svec P."/>
            <person name="Maslanova I."/>
            <person name="Stankova E."/>
            <person name="Bartak M."/>
            <person name="Sedlacek I."/>
        </authorList>
    </citation>
    <scope>NUCLEOTIDE SEQUENCE [LARGE SCALE GENOMIC DNA]</scope>
    <source>
        <strain evidence="2 3">CCM 8828</strain>
    </source>
</reference>
<dbReference type="AlphaFoldDB" id="A0A4Y7U8F9"/>
<evidence type="ECO:0000313" key="2">
    <source>
        <dbReference type="EMBL" id="TEB42358.1"/>
    </source>
</evidence>
<keyword evidence="1" id="KW-0472">Membrane</keyword>
<organism evidence="2 3">
    <name type="scientific">Flavobacterium circumlabens</name>
    <dbReference type="NCBI Taxonomy" id="2133765"/>
    <lineage>
        <taxon>Bacteria</taxon>
        <taxon>Pseudomonadati</taxon>
        <taxon>Bacteroidota</taxon>
        <taxon>Flavobacteriia</taxon>
        <taxon>Flavobacteriales</taxon>
        <taxon>Flavobacteriaceae</taxon>
        <taxon>Flavobacterium</taxon>
    </lineage>
</organism>
<evidence type="ECO:0000313" key="3">
    <source>
        <dbReference type="Proteomes" id="UP000298340"/>
    </source>
</evidence>
<accession>A0A4Y7U8F9</accession>
<feature type="transmembrane region" description="Helical" evidence="1">
    <location>
        <begin position="6"/>
        <end position="24"/>
    </location>
</feature>
<gene>
    <name evidence="2" type="ORF">D0809_20910</name>
</gene>
<dbReference type="RefSeq" id="WP_132037497.1">
    <property type="nucleotide sequence ID" value="NZ_SLWA01000009.1"/>
</dbReference>
<name>A0A4Y7U8F9_9FLAO</name>
<feature type="transmembrane region" description="Helical" evidence="1">
    <location>
        <begin position="82"/>
        <end position="99"/>
    </location>
</feature>
<dbReference type="Pfam" id="PF13630">
    <property type="entry name" value="SdpI"/>
    <property type="match status" value="1"/>
</dbReference>
<keyword evidence="1" id="KW-0812">Transmembrane</keyword>
<sequence>MLIMSSEFLISLLLLLISVVYYYLQPKKINRFYGYRSSKSMKNLTNWQYSNKLAAVMLFRISVFNSVVFLIISLVYGDLNKNIFGIFLFIQFIAMFIYVEKKTAENEKKQL</sequence>
<dbReference type="Proteomes" id="UP000298340">
    <property type="component" value="Unassembled WGS sequence"/>
</dbReference>
<comment type="caution">
    <text evidence="2">The sequence shown here is derived from an EMBL/GenBank/DDBJ whole genome shotgun (WGS) entry which is preliminary data.</text>
</comment>
<proteinExistence type="predicted"/>